<dbReference type="Proteomes" id="UP000251571">
    <property type="component" value="Unassembled WGS sequence"/>
</dbReference>
<evidence type="ECO:0000313" key="3">
    <source>
        <dbReference type="EMBL" id="PWJ21386.1"/>
    </source>
</evidence>
<feature type="domain" description="Guanylate cyclase" evidence="2">
    <location>
        <begin position="437"/>
        <end position="561"/>
    </location>
</feature>
<reference evidence="4 6" key="1">
    <citation type="submission" date="2016-10" db="EMBL/GenBank/DDBJ databases">
        <authorList>
            <person name="Cai Z."/>
        </authorList>
    </citation>
    <scope>NUCLEOTIDE SEQUENCE [LARGE SCALE GENOMIC DNA]</scope>
    <source>
        <strain evidence="4 6">DSM 25227</strain>
    </source>
</reference>
<keyword evidence="1" id="KW-0812">Transmembrane</keyword>
<dbReference type="PANTHER" id="PTHR43081:SF1">
    <property type="entry name" value="ADENYLATE CYCLASE, TERMINAL-DIFFERENTIATION SPECIFIC"/>
    <property type="match status" value="1"/>
</dbReference>
<dbReference type="PROSITE" id="PS50125">
    <property type="entry name" value="GUANYLATE_CYCLASE_2"/>
    <property type="match status" value="1"/>
</dbReference>
<dbReference type="AlphaFoldDB" id="A0A2Y9BY47"/>
<accession>A0A2Y9BY47</accession>
<dbReference type="SMART" id="SM01080">
    <property type="entry name" value="CHASE2"/>
    <property type="match status" value="1"/>
</dbReference>
<evidence type="ECO:0000256" key="1">
    <source>
        <dbReference type="SAM" id="Phobius"/>
    </source>
</evidence>
<reference evidence="3 5" key="2">
    <citation type="submission" date="2018-03" db="EMBL/GenBank/DDBJ databases">
        <title>Genomic Encyclopedia of Archaeal and Bacterial Type Strains, Phase II (KMG-II): from individual species to whole genera.</title>
        <authorList>
            <person name="Goeker M."/>
        </authorList>
    </citation>
    <scope>NUCLEOTIDE SEQUENCE [LARGE SCALE GENOMIC DNA]</scope>
    <source>
        <strain evidence="3 5">DSM 25227</strain>
    </source>
</reference>
<feature type="transmembrane region" description="Helical" evidence="1">
    <location>
        <begin position="357"/>
        <end position="377"/>
    </location>
</feature>
<dbReference type="GO" id="GO:0035556">
    <property type="term" value="P:intracellular signal transduction"/>
    <property type="evidence" value="ECO:0007669"/>
    <property type="project" value="InterPro"/>
</dbReference>
<dbReference type="InterPro" id="IPR007890">
    <property type="entry name" value="CHASE2"/>
</dbReference>
<dbReference type="GO" id="GO:0004016">
    <property type="term" value="F:adenylate cyclase activity"/>
    <property type="evidence" value="ECO:0007669"/>
    <property type="project" value="UniProtKB-ARBA"/>
</dbReference>
<evidence type="ECO:0000313" key="5">
    <source>
        <dbReference type="Proteomes" id="UP000245839"/>
    </source>
</evidence>
<keyword evidence="1" id="KW-0472">Membrane</keyword>
<dbReference type="Pfam" id="PF00211">
    <property type="entry name" value="Guanylate_cyc"/>
    <property type="match status" value="1"/>
</dbReference>
<dbReference type="InterPro" id="IPR050697">
    <property type="entry name" value="Adenylyl/Guanylyl_Cyclase_3/4"/>
</dbReference>
<dbReference type="EMBL" id="QGDJ01000002">
    <property type="protein sequence ID" value="PWJ21386.1"/>
    <property type="molecule type" value="Genomic_DNA"/>
</dbReference>
<keyword evidence="1" id="KW-1133">Transmembrane helix</keyword>
<dbReference type="InterPro" id="IPR001054">
    <property type="entry name" value="A/G_cyclase"/>
</dbReference>
<feature type="transmembrane region" description="Helical" evidence="1">
    <location>
        <begin position="383"/>
        <end position="400"/>
    </location>
</feature>
<gene>
    <name evidence="3" type="ORF">BCF38_102639</name>
    <name evidence="4" type="ORF">SAMN05421539_102639</name>
</gene>
<name>A0A2Y9BY47_9RHOB</name>
<dbReference type="SUPFAM" id="SSF55073">
    <property type="entry name" value="Nucleotide cyclase"/>
    <property type="match status" value="1"/>
</dbReference>
<dbReference type="EMBL" id="UETC01000002">
    <property type="protein sequence ID" value="SSA41992.1"/>
    <property type="molecule type" value="Genomic_DNA"/>
</dbReference>
<dbReference type="Proteomes" id="UP000245839">
    <property type="component" value="Unassembled WGS sequence"/>
</dbReference>
<sequence>MSPWPGRALLPWIAALALSFAIGVWHPGRTTGPGAAVEGRLLDARMTLRGPLPPPEGTAIVLIDETDLTAMGGFPPPRAALAAAVDAISERGPAAIAMDLLLIDPRQGDAVLARALAQAPGMVASVALGQPDAAASAALAEAARRSGFDATVGMPPGFPAGMEGPTDALAGLVRLGHVNARPDPDGRMRRLPAWISVTTGDGSIRVPGLALAAMRAAGPGAPLVLRGPGRARDGAVTAGAREVALDPDGAIPLVPYGPAGTIPTWSLREVGRAELAGRVVFLGLTGTGLGDRHPTAFDAALPGVALHATLAANLQEGRALRRDRAAWLLDILGSLAAGALGLLAATRPRAVRVGPALIGGAFLLGGTAQAALAAGWWLDTVTLALAFAGSATLGMGLRAARARRRAENLARYTSPLLTEALSEAASPAFEGRAQLAAALFVDVAGWTATGEALGPDGAERFLARFHGAVERAAIASGGVVEQFAGDGAMILFGLPEARDDDAEAALACVQALLEETAREAPPIPIRIGAHMGRVRAAVLGGARQRHVTVTGDVVNTANRLQEVARADGARVAVSDALLQATASPRAWVDRLRLGEAGLRRLRGRTARLHVWTDADRRCADPL</sequence>
<dbReference type="RefSeq" id="WP_170125337.1">
    <property type="nucleotide sequence ID" value="NZ_QGDJ01000002.1"/>
</dbReference>
<feature type="transmembrane region" description="Helical" evidence="1">
    <location>
        <begin position="325"/>
        <end position="345"/>
    </location>
</feature>
<evidence type="ECO:0000259" key="2">
    <source>
        <dbReference type="PROSITE" id="PS50125"/>
    </source>
</evidence>
<evidence type="ECO:0000313" key="4">
    <source>
        <dbReference type="EMBL" id="SSA41992.1"/>
    </source>
</evidence>
<dbReference type="PANTHER" id="PTHR43081">
    <property type="entry name" value="ADENYLATE CYCLASE, TERMINAL-DIFFERENTIATION SPECIFIC-RELATED"/>
    <property type="match status" value="1"/>
</dbReference>
<protein>
    <submittedName>
        <fullName evidence="4">Adenylate cyclase</fullName>
    </submittedName>
</protein>
<dbReference type="CDD" id="cd07302">
    <property type="entry name" value="CHD"/>
    <property type="match status" value="1"/>
</dbReference>
<proteinExistence type="predicted"/>
<keyword evidence="5" id="KW-1185">Reference proteome</keyword>
<evidence type="ECO:0000313" key="6">
    <source>
        <dbReference type="Proteomes" id="UP000251571"/>
    </source>
</evidence>
<dbReference type="SMART" id="SM00044">
    <property type="entry name" value="CYCc"/>
    <property type="match status" value="1"/>
</dbReference>
<dbReference type="Pfam" id="PF05226">
    <property type="entry name" value="CHASE2"/>
    <property type="match status" value="1"/>
</dbReference>
<dbReference type="InterPro" id="IPR029787">
    <property type="entry name" value="Nucleotide_cyclase"/>
</dbReference>
<dbReference type="GO" id="GO:0009190">
    <property type="term" value="P:cyclic nucleotide biosynthetic process"/>
    <property type="evidence" value="ECO:0007669"/>
    <property type="project" value="InterPro"/>
</dbReference>
<organism evidence="4 6">
    <name type="scientific">Jannaschia seohaensis</name>
    <dbReference type="NCBI Taxonomy" id="475081"/>
    <lineage>
        <taxon>Bacteria</taxon>
        <taxon>Pseudomonadati</taxon>
        <taxon>Pseudomonadota</taxon>
        <taxon>Alphaproteobacteria</taxon>
        <taxon>Rhodobacterales</taxon>
        <taxon>Roseobacteraceae</taxon>
        <taxon>Jannaschia</taxon>
    </lineage>
</organism>
<dbReference type="Gene3D" id="3.30.70.1230">
    <property type="entry name" value="Nucleotide cyclase"/>
    <property type="match status" value="1"/>
</dbReference>